<evidence type="ECO:0000259" key="8">
    <source>
        <dbReference type="PROSITE" id="PS00388"/>
    </source>
</evidence>
<dbReference type="GO" id="GO:0005634">
    <property type="term" value="C:nucleus"/>
    <property type="evidence" value="ECO:0007669"/>
    <property type="project" value="UniProtKB-SubCell"/>
</dbReference>
<dbReference type="GO" id="GO:0006511">
    <property type="term" value="P:ubiquitin-dependent protein catabolic process"/>
    <property type="evidence" value="ECO:0007669"/>
    <property type="project" value="InterPro"/>
</dbReference>
<feature type="compositionally biased region" description="Gly residues" evidence="7">
    <location>
        <begin position="280"/>
        <end position="302"/>
    </location>
</feature>
<dbReference type="Pfam" id="PF00227">
    <property type="entry name" value="Proteasome"/>
    <property type="match status" value="1"/>
</dbReference>
<comment type="subcellular location">
    <subcellularLocation>
        <location evidence="2">Nucleus</location>
    </subcellularLocation>
</comment>
<dbReference type="Pfam" id="PF10584">
    <property type="entry name" value="Proteasome_A_N"/>
    <property type="match status" value="1"/>
</dbReference>
<evidence type="ECO:0000256" key="7">
    <source>
        <dbReference type="SAM" id="MobiDB-lite"/>
    </source>
</evidence>
<keyword evidence="5" id="KW-0539">Nucleus</keyword>
<dbReference type="GO" id="GO:0019773">
    <property type="term" value="C:proteasome core complex, alpha-subunit complex"/>
    <property type="evidence" value="ECO:0007669"/>
    <property type="project" value="UniProtKB-UniRule"/>
</dbReference>
<evidence type="ECO:0000256" key="3">
    <source>
        <dbReference type="ARBA" id="ARBA00022490"/>
    </source>
</evidence>
<feature type="region of interest" description="Disordered" evidence="7">
    <location>
        <begin position="241"/>
        <end position="302"/>
    </location>
</feature>
<dbReference type="CDD" id="cd03752">
    <property type="entry name" value="proteasome_alpha_type_4"/>
    <property type="match status" value="1"/>
</dbReference>
<evidence type="ECO:0000256" key="2">
    <source>
        <dbReference type="ARBA" id="ARBA00004123"/>
    </source>
</evidence>
<dbReference type="InterPro" id="IPR023332">
    <property type="entry name" value="Proteasome_alpha-type"/>
</dbReference>
<dbReference type="InterPro" id="IPR001353">
    <property type="entry name" value="Proteasome_sua/b"/>
</dbReference>
<evidence type="ECO:0000256" key="6">
    <source>
        <dbReference type="PROSITE-ProRule" id="PRU00808"/>
    </source>
</evidence>
<keyword evidence="10" id="KW-1185">Reference proteome</keyword>
<sequence>MSSRRYDGRTTTFSPEGRLFQVEYAMEAISHAGTVIGILAKDGVILAAEKKVTGKLFEQDKSSEKIYVLGDNILGGFAGVTSDANTLVNYARNTCQNVLLKYDDDIPVEHLTQYMCDLKQGYTQYGGLRPFGVSILYAGWDAHHSFQLYHSDPSGNYSGWKATCIGSNNGTATSLLKQDYKEGCTTQEAMSLACKVLSKTMDSTALDSEKIEFAHLTLSTRTGKPQPRIFTAEEIDRLLEREGLAKPKDEEDVVAGAGGATDGTAAQAAGSMSGTTGAPSGAGSGTGSGGQAGSGGEGMNLD</sequence>
<evidence type="ECO:0000313" key="10">
    <source>
        <dbReference type="Proteomes" id="UP000245942"/>
    </source>
</evidence>
<accession>A0A316U3S0</accession>
<evidence type="ECO:0000256" key="5">
    <source>
        <dbReference type="ARBA" id="ARBA00023242"/>
    </source>
</evidence>
<dbReference type="Proteomes" id="UP000245942">
    <property type="component" value="Unassembled WGS sequence"/>
</dbReference>
<reference evidence="9 10" key="1">
    <citation type="journal article" date="2018" name="Mol. Biol. Evol.">
        <title>Broad Genomic Sampling Reveals a Smut Pathogenic Ancestry of the Fungal Clade Ustilaginomycotina.</title>
        <authorList>
            <person name="Kijpornyongpan T."/>
            <person name="Mondo S.J."/>
            <person name="Barry K."/>
            <person name="Sandor L."/>
            <person name="Lee J."/>
            <person name="Lipzen A."/>
            <person name="Pangilinan J."/>
            <person name="LaButti K."/>
            <person name="Hainaut M."/>
            <person name="Henrissat B."/>
            <person name="Grigoriev I.V."/>
            <person name="Spatafora J.W."/>
            <person name="Aime M.C."/>
        </authorList>
    </citation>
    <scope>NUCLEOTIDE SEQUENCE [LARGE SCALE GENOMIC DNA]</scope>
    <source>
        <strain evidence="9 10">MCA 4718</strain>
    </source>
</reference>
<feature type="compositionally biased region" description="Low complexity" evidence="7">
    <location>
        <begin position="262"/>
        <end position="279"/>
    </location>
</feature>
<dbReference type="PROSITE" id="PS51475">
    <property type="entry name" value="PROTEASOME_ALPHA_2"/>
    <property type="match status" value="1"/>
</dbReference>
<feature type="domain" description="Proteasome alpha-type subunits" evidence="8">
    <location>
        <begin position="6"/>
        <end position="28"/>
    </location>
</feature>
<dbReference type="InterPro" id="IPR050115">
    <property type="entry name" value="Proteasome_alpha"/>
</dbReference>
<dbReference type="OrthoDB" id="431557at2759"/>
<dbReference type="RefSeq" id="XP_025347102.1">
    <property type="nucleotide sequence ID" value="XM_025490945.1"/>
</dbReference>
<dbReference type="SUPFAM" id="SSF56235">
    <property type="entry name" value="N-terminal nucleophile aminohydrolases (Ntn hydrolases)"/>
    <property type="match status" value="1"/>
</dbReference>
<keyword evidence="3" id="KW-0963">Cytoplasm</keyword>
<dbReference type="STRING" id="1684307.A0A316U3S0"/>
<proteinExistence type="inferred from homology"/>
<dbReference type="InterPro" id="IPR016050">
    <property type="entry name" value="Proteasome_bsu_CS"/>
</dbReference>
<comment type="function">
    <text evidence="1">The proteasome is a multicatalytic proteinase complex which is characterized by its ability to cleave peptides with Arg, Phe, Tyr, Leu, and Glu adjacent to the leaving group at neutral or slightly basic pH. The proteasome has an ATP-dependent proteolytic activity.</text>
</comment>
<evidence type="ECO:0000313" key="9">
    <source>
        <dbReference type="EMBL" id="PWN19942.1"/>
    </source>
</evidence>
<dbReference type="Gene3D" id="3.60.20.10">
    <property type="entry name" value="Glutamine Phosphoribosylpyrophosphate, subunit 1, domain 1"/>
    <property type="match status" value="1"/>
</dbReference>
<dbReference type="InterPro" id="IPR029055">
    <property type="entry name" value="Ntn_hydrolases_N"/>
</dbReference>
<dbReference type="FunFam" id="3.60.20.10:FF:000031">
    <property type="entry name" value="Proteasome subunit alpha type"/>
    <property type="match status" value="1"/>
</dbReference>
<dbReference type="GeneID" id="37012679"/>
<dbReference type="NCBIfam" id="NF003075">
    <property type="entry name" value="PRK03996.1"/>
    <property type="match status" value="1"/>
</dbReference>
<dbReference type="PROSITE" id="PS00854">
    <property type="entry name" value="PROTEASOME_BETA_1"/>
    <property type="match status" value="1"/>
</dbReference>
<keyword evidence="4 6" id="KW-0647">Proteasome</keyword>
<gene>
    <name evidence="9" type="ORF">BCV69DRAFT_271136</name>
</gene>
<dbReference type="InterPro" id="IPR000426">
    <property type="entry name" value="Proteasome_asu_N"/>
</dbReference>
<dbReference type="SMART" id="SM00948">
    <property type="entry name" value="Proteasome_A_N"/>
    <property type="match status" value="1"/>
</dbReference>
<protein>
    <submittedName>
        <fullName evidence="9">Putative PRE9-20S proteasome subunit Y13</fullName>
    </submittedName>
</protein>
<dbReference type="PROSITE" id="PS00388">
    <property type="entry name" value="PROTEASOME_ALPHA_1"/>
    <property type="match status" value="1"/>
</dbReference>
<comment type="similarity">
    <text evidence="6">Belongs to the peptidase T1A family.</text>
</comment>
<organism evidence="9 10">
    <name type="scientific">Pseudomicrostroma glucosiphilum</name>
    <dbReference type="NCBI Taxonomy" id="1684307"/>
    <lineage>
        <taxon>Eukaryota</taxon>
        <taxon>Fungi</taxon>
        <taxon>Dikarya</taxon>
        <taxon>Basidiomycota</taxon>
        <taxon>Ustilaginomycotina</taxon>
        <taxon>Exobasidiomycetes</taxon>
        <taxon>Microstromatales</taxon>
        <taxon>Microstromatales incertae sedis</taxon>
        <taxon>Pseudomicrostroma</taxon>
    </lineage>
</organism>
<name>A0A316U3S0_9BASI</name>
<dbReference type="EMBL" id="KZ819329">
    <property type="protein sequence ID" value="PWN19942.1"/>
    <property type="molecule type" value="Genomic_DNA"/>
</dbReference>
<dbReference type="AlphaFoldDB" id="A0A316U3S0"/>
<evidence type="ECO:0000256" key="4">
    <source>
        <dbReference type="ARBA" id="ARBA00022942"/>
    </source>
</evidence>
<dbReference type="PANTHER" id="PTHR11599">
    <property type="entry name" value="PROTEASOME SUBUNIT ALPHA/BETA"/>
    <property type="match status" value="1"/>
</dbReference>
<evidence type="ECO:0000256" key="1">
    <source>
        <dbReference type="ARBA" id="ARBA00002000"/>
    </source>
</evidence>